<evidence type="ECO:0000313" key="3">
    <source>
        <dbReference type="Proteomes" id="UP000001064"/>
    </source>
</evidence>
<proteinExistence type="predicted"/>
<dbReference type="VEuPathDB" id="AmoebaDB:DICPUDRAFT_156342"/>
<evidence type="ECO:0000256" key="1">
    <source>
        <dbReference type="SAM" id="MobiDB-lite"/>
    </source>
</evidence>
<name>F0ZWB8_DICPU</name>
<dbReference type="RefSeq" id="XP_003291714.1">
    <property type="nucleotide sequence ID" value="XM_003291666.1"/>
</dbReference>
<evidence type="ECO:0000313" key="2">
    <source>
        <dbReference type="EMBL" id="EGC31763.1"/>
    </source>
</evidence>
<dbReference type="Proteomes" id="UP000001064">
    <property type="component" value="Unassembled WGS sequence"/>
</dbReference>
<feature type="region of interest" description="Disordered" evidence="1">
    <location>
        <begin position="44"/>
        <end position="112"/>
    </location>
</feature>
<feature type="compositionally biased region" description="Low complexity" evidence="1">
    <location>
        <begin position="44"/>
        <end position="99"/>
    </location>
</feature>
<dbReference type="AlphaFoldDB" id="F0ZWB8"/>
<dbReference type="STRING" id="5786.F0ZWB8"/>
<dbReference type="PANTHER" id="PTHR42264">
    <property type="entry name" value="EPHRIN_REC_LIKE DOMAIN-CONTAINING PROTEIN"/>
    <property type="match status" value="1"/>
</dbReference>
<gene>
    <name evidence="2" type="ORF">DICPUDRAFT_156342</name>
</gene>
<dbReference type="OrthoDB" id="21355at2759"/>
<dbReference type="FunCoup" id="F0ZWB8">
    <property type="interactions" value="398"/>
</dbReference>
<dbReference type="Gene3D" id="1.25.40.10">
    <property type="entry name" value="Tetratricopeptide repeat domain"/>
    <property type="match status" value="1"/>
</dbReference>
<accession>F0ZWB8</accession>
<protein>
    <submittedName>
        <fullName evidence="2">Uncharacterized protein</fullName>
    </submittedName>
</protein>
<dbReference type="InterPro" id="IPR011990">
    <property type="entry name" value="TPR-like_helical_dom_sf"/>
</dbReference>
<reference evidence="3" key="1">
    <citation type="journal article" date="2011" name="Genome Biol.">
        <title>Comparative genomics of the social amoebae Dictyostelium discoideum and Dictyostelium purpureum.</title>
        <authorList>
            <consortium name="US DOE Joint Genome Institute (JGI-PGF)"/>
            <person name="Sucgang R."/>
            <person name="Kuo A."/>
            <person name="Tian X."/>
            <person name="Salerno W."/>
            <person name="Parikh A."/>
            <person name="Feasley C.L."/>
            <person name="Dalin E."/>
            <person name="Tu H."/>
            <person name="Huang E."/>
            <person name="Barry K."/>
            <person name="Lindquist E."/>
            <person name="Shapiro H."/>
            <person name="Bruce D."/>
            <person name="Schmutz J."/>
            <person name="Salamov A."/>
            <person name="Fey P."/>
            <person name="Gaudet P."/>
            <person name="Anjard C."/>
            <person name="Babu M.M."/>
            <person name="Basu S."/>
            <person name="Bushmanova Y."/>
            <person name="van der Wel H."/>
            <person name="Katoh-Kurasawa M."/>
            <person name="Dinh C."/>
            <person name="Coutinho P.M."/>
            <person name="Saito T."/>
            <person name="Elias M."/>
            <person name="Schaap P."/>
            <person name="Kay R.R."/>
            <person name="Henrissat B."/>
            <person name="Eichinger L."/>
            <person name="Rivero F."/>
            <person name="Putnam N.H."/>
            <person name="West C.M."/>
            <person name="Loomis W.F."/>
            <person name="Chisholm R.L."/>
            <person name="Shaulsky G."/>
            <person name="Strassmann J.E."/>
            <person name="Queller D.C."/>
            <person name="Kuspa A."/>
            <person name="Grigoriev I.V."/>
        </authorList>
    </citation>
    <scope>NUCLEOTIDE SEQUENCE [LARGE SCALE GENOMIC DNA]</scope>
    <source>
        <strain evidence="3">QSDP1</strain>
    </source>
</reference>
<dbReference type="GeneID" id="10505462"/>
<dbReference type="InParanoid" id="F0ZWB8"/>
<dbReference type="OMA" id="NNTNDEM"/>
<sequence>MNRIVNVFNKSHKNTFNVLPNTLKPGIQVRDYASFNQAKFLNNAFNKNNNNNNIESNNNYNNNNQNNTINNNNSSNNSNNSNTNNNNNNNNNNNSATINNDEKKIKKPVGPNSNSLQKAMLLVNIKDLFKKRPLVATDLISRNLKQGNLNNHDMEILFQWSHDNKYLNHVDIIHLFLSHFTGVNDISRIKKLIVLFSFGIEMDVKTCETLIKYFTISKMHENLKSILESCISKENGLEFTKKTYQEFITSFLELDDIEGALKYYPKVKPETSSWLEIVKYYIKKGKNQDAINFFKMDAKDHKESFFLSGTFSSLMKNFSETDSDDILSFLLETELMDENSINLFLSMHLENSLKTSSYLIRKWSRTIPMEHLYTKLVKQTIIVDDLEEILTLIQDKNIKNLFTINIPTYAIILEMADANQRQEKRKILNSKNYDPNTPIEISWDSNFEQIINHITSLDPKGNELSSLIFYAQIKEKTELFQMLTESLNNQKPEYIDKVTCQLVKHFTKANHYDLAMAWIGNRLVNYNFQNNAYIYHSLHEVEASNFLGQFWFGQLSLQPIISDLSHTESSFKIDQMMILLESSLQEHEERNRNNSKNKPIDSKDIYIKRLFSKSNIDENLVLENLEMNKEVNLQLEQLLKKKIENVARNGGTIKYEGYRSTKNYSTNNWLPKEFSNSSRYVLSEYDAQLKMAIDNNNADEIYEVIKKSLADNVIPESRLLLTAYYFVCEYDRNKYIQLLQETPPFVRMLIFNTKFYYDLLKTYPDVAIFLLQGELPQNLSPVLLYQILFLTLKSGRIDLFTTFGTLLMATNTPINLESIIQISKTLIDNNISIGNSKFVVKFIEYIKSSTKIQSIIKEGNDLKLGVLLNSNELNFRDFKNIDDYNHRMSFAYTILLNELSHANLSEEIMECFSSLDTFVNNLSIEVVLKHISKLYPIPPLSNITQWLSLIQYCKSPQQKNKQYGISVKLLEKDPSITESLNYNLFNSIVSHVPNLTPKLLISLFLRVHPLLPQKIQEIEITDETGKTKGLYSTQKIKSISPETKSNALYQIDQALNMNPTEIEEKQLKEWINILELIPLSSEHSLEISNDSLNIITQNLAPKILSYFQSKNSNLDLSQMSQLSENTSPSQRSTELKNYLSNLIY</sequence>
<dbReference type="KEGG" id="dpp:DICPUDRAFT_156342"/>
<keyword evidence="3" id="KW-1185">Reference proteome</keyword>
<dbReference type="EMBL" id="GL871232">
    <property type="protein sequence ID" value="EGC31763.1"/>
    <property type="molecule type" value="Genomic_DNA"/>
</dbReference>
<organism evidence="2 3">
    <name type="scientific">Dictyostelium purpureum</name>
    <name type="common">Slime mold</name>
    <dbReference type="NCBI Taxonomy" id="5786"/>
    <lineage>
        <taxon>Eukaryota</taxon>
        <taxon>Amoebozoa</taxon>
        <taxon>Evosea</taxon>
        <taxon>Eumycetozoa</taxon>
        <taxon>Dictyostelia</taxon>
        <taxon>Dictyosteliales</taxon>
        <taxon>Dictyosteliaceae</taxon>
        <taxon>Dictyostelium</taxon>
    </lineage>
</organism>
<dbReference type="eggNOG" id="ENOG502R5SB">
    <property type="taxonomic scope" value="Eukaryota"/>
</dbReference>